<reference evidence="1" key="1">
    <citation type="submission" date="2021-12" db="EMBL/GenBank/DDBJ databases">
        <authorList>
            <person name="Criscuolo A."/>
        </authorList>
    </citation>
    <scope>NUCLEOTIDE SEQUENCE</scope>
    <source>
        <strain evidence="1">CIP111894</strain>
    </source>
</reference>
<dbReference type="EMBL" id="CAKMAB010000003">
    <property type="protein sequence ID" value="CAH1054642.1"/>
    <property type="molecule type" value="Genomic_DNA"/>
</dbReference>
<name>A0ABM9B8Z6_9BACL</name>
<gene>
    <name evidence="1" type="ORF">PAECIP111894_00787</name>
</gene>
<evidence type="ECO:0000313" key="1">
    <source>
        <dbReference type="EMBL" id="CAH1054642.1"/>
    </source>
</evidence>
<comment type="caution">
    <text evidence="1">The sequence shown here is derived from an EMBL/GenBank/DDBJ whole genome shotgun (WGS) entry which is preliminary data.</text>
</comment>
<dbReference type="Proteomes" id="UP000838749">
    <property type="component" value="Unassembled WGS sequence"/>
</dbReference>
<evidence type="ECO:0000313" key="2">
    <source>
        <dbReference type="Proteomes" id="UP000838749"/>
    </source>
</evidence>
<protein>
    <submittedName>
        <fullName evidence="1">Uncharacterized protein</fullName>
    </submittedName>
</protein>
<organism evidence="1 2">
    <name type="scientific">Paenibacillus pseudetheri</name>
    <dbReference type="NCBI Taxonomy" id="2897682"/>
    <lineage>
        <taxon>Bacteria</taxon>
        <taxon>Bacillati</taxon>
        <taxon>Bacillota</taxon>
        <taxon>Bacilli</taxon>
        <taxon>Bacillales</taxon>
        <taxon>Paenibacillaceae</taxon>
        <taxon>Paenibacillus</taxon>
    </lineage>
</organism>
<proteinExistence type="predicted"/>
<sequence length="69" mass="7560">MNVQTKQYLSLNEADQAVLLASGETERSQWTLEEKLGYNLLLSEDKTTYLTHDASAVQLGSAVGTDSIL</sequence>
<accession>A0ABM9B8Z6</accession>
<keyword evidence="2" id="KW-1185">Reference proteome</keyword>
<dbReference type="RefSeq" id="WP_234531504.1">
    <property type="nucleotide sequence ID" value="NZ_CAKMAB010000003.1"/>
</dbReference>